<dbReference type="Proteomes" id="UP000179275">
    <property type="component" value="Unassembled WGS sequence"/>
</dbReference>
<keyword evidence="1" id="KW-0812">Transmembrane</keyword>
<keyword evidence="1" id="KW-1133">Transmembrane helix</keyword>
<dbReference type="EMBL" id="MFUG01000016">
    <property type="protein sequence ID" value="OGI75722.1"/>
    <property type="molecule type" value="Genomic_DNA"/>
</dbReference>
<dbReference type="AlphaFoldDB" id="A0A1F6W1N8"/>
<name>A0A1F6W1N8_9BACT</name>
<dbReference type="STRING" id="1801756.A3C67_02965"/>
<protein>
    <submittedName>
        <fullName evidence="2">Uncharacterized protein</fullName>
    </submittedName>
</protein>
<reference evidence="2 3" key="1">
    <citation type="journal article" date="2016" name="Nat. Commun.">
        <title>Thousands of microbial genomes shed light on interconnected biogeochemical processes in an aquifer system.</title>
        <authorList>
            <person name="Anantharaman K."/>
            <person name="Brown C.T."/>
            <person name="Hug L.A."/>
            <person name="Sharon I."/>
            <person name="Castelle C.J."/>
            <person name="Probst A.J."/>
            <person name="Thomas B.C."/>
            <person name="Singh A."/>
            <person name="Wilkins M.J."/>
            <person name="Karaoz U."/>
            <person name="Brodie E.L."/>
            <person name="Williams K.H."/>
            <person name="Hubbard S.S."/>
            <person name="Banfield J.F."/>
        </authorList>
    </citation>
    <scope>NUCLEOTIDE SEQUENCE [LARGE SCALE GENOMIC DNA]</scope>
</reference>
<feature type="transmembrane region" description="Helical" evidence="1">
    <location>
        <begin position="45"/>
        <end position="65"/>
    </location>
</feature>
<organism evidence="2 3">
    <name type="scientific">Candidatus Nomurabacteria bacterium RIFCSPHIGHO2_02_FULL_42_19</name>
    <dbReference type="NCBI Taxonomy" id="1801756"/>
    <lineage>
        <taxon>Bacteria</taxon>
        <taxon>Candidatus Nomuraibacteriota</taxon>
    </lineage>
</organism>
<gene>
    <name evidence="2" type="ORF">A3C67_02965</name>
</gene>
<evidence type="ECO:0000313" key="3">
    <source>
        <dbReference type="Proteomes" id="UP000179275"/>
    </source>
</evidence>
<evidence type="ECO:0000256" key="1">
    <source>
        <dbReference type="SAM" id="Phobius"/>
    </source>
</evidence>
<feature type="transmembrane region" description="Helical" evidence="1">
    <location>
        <begin position="7"/>
        <end position="25"/>
    </location>
</feature>
<proteinExistence type="predicted"/>
<sequence>MENEKSIIRIMLVFISLAVLEIFAVRGEMTCNGFNPSAWCWNRNVLFWAKVVMMVGMIICSLRLIMMVVPPPSQGGGEK</sequence>
<comment type="caution">
    <text evidence="2">The sequence shown here is derived from an EMBL/GenBank/DDBJ whole genome shotgun (WGS) entry which is preliminary data.</text>
</comment>
<accession>A0A1F6W1N8</accession>
<evidence type="ECO:0000313" key="2">
    <source>
        <dbReference type="EMBL" id="OGI75722.1"/>
    </source>
</evidence>
<keyword evidence="1" id="KW-0472">Membrane</keyword>